<dbReference type="AlphaFoldDB" id="A0A6L8KA16"/>
<comment type="caution">
    <text evidence="1">The sequence shown here is derived from an EMBL/GenBank/DDBJ whole genome shotgun (WGS) entry which is preliminary data.</text>
</comment>
<keyword evidence="2" id="KW-1185">Reference proteome</keyword>
<sequence>MLEQETLAKKKVLPDYAFMENKYLNDARDQRGSRTWFDWSATSKRAMIAA</sequence>
<name>A0A6L8KA16_9BURK</name>
<dbReference type="RefSeq" id="WP_161007674.1">
    <property type="nucleotide sequence ID" value="NZ_WWCN01000009.1"/>
</dbReference>
<evidence type="ECO:0000313" key="2">
    <source>
        <dbReference type="Proteomes" id="UP000479335"/>
    </source>
</evidence>
<evidence type="ECO:0000313" key="1">
    <source>
        <dbReference type="EMBL" id="MYM24206.1"/>
    </source>
</evidence>
<dbReference type="EMBL" id="WWCN01000009">
    <property type="protein sequence ID" value="MYM24206.1"/>
    <property type="molecule type" value="Genomic_DNA"/>
</dbReference>
<protein>
    <submittedName>
        <fullName evidence="1">Uncharacterized protein</fullName>
    </submittedName>
</protein>
<dbReference type="Proteomes" id="UP000479335">
    <property type="component" value="Unassembled WGS sequence"/>
</dbReference>
<reference evidence="1 2" key="1">
    <citation type="submission" date="2019-12" db="EMBL/GenBank/DDBJ databases">
        <title>Novel species isolated from a subtropical stream in China.</title>
        <authorList>
            <person name="Lu H."/>
        </authorList>
    </citation>
    <scope>NUCLEOTIDE SEQUENCE [LARGE SCALE GENOMIC DNA]</scope>
    <source>
        <strain evidence="1 2">FT135W</strain>
    </source>
</reference>
<accession>A0A6L8KA16</accession>
<proteinExistence type="predicted"/>
<organism evidence="1 2">
    <name type="scientific">Duganella flavida</name>
    <dbReference type="NCBI Taxonomy" id="2692175"/>
    <lineage>
        <taxon>Bacteria</taxon>
        <taxon>Pseudomonadati</taxon>
        <taxon>Pseudomonadota</taxon>
        <taxon>Betaproteobacteria</taxon>
        <taxon>Burkholderiales</taxon>
        <taxon>Oxalobacteraceae</taxon>
        <taxon>Telluria group</taxon>
        <taxon>Duganella</taxon>
    </lineage>
</organism>
<gene>
    <name evidence="1" type="ORF">GTP46_16285</name>
</gene>